<sequence length="298" mass="33164">MTRPASLGKALKKLCCARDGAEDGGGALLASPPLNIPEGLYKVFHKDMNEYVDPMKDREQYYGGYTDPSRRHDPAIVPSDEWERVIDHESLYEGRSRHTNKKAFWAFPGSRWQVEPNGALHQLEGDGRLKQVKAELKDLKYDAIHKGQVVGRFELPKDPAGGPTMHKKGVYDIEENPVQEMGILHRPTWDQASKTMIQMRRKQAAQELEEFRQSSARFAASSSGARAIEQSTALKQSFDRHSLPSSSSQAPQQLIDTRPGSARYASSTSRDPASRPTGILRQSSARYGSSSSKDLAKP</sequence>
<evidence type="ECO:0000313" key="3">
    <source>
        <dbReference type="Proteomes" id="UP000054845"/>
    </source>
</evidence>
<dbReference type="AlphaFoldDB" id="A0A0P1BFW3"/>
<dbReference type="EMBL" id="CCYA01000243">
    <property type="protein sequence ID" value="CEH14401.1"/>
    <property type="molecule type" value="Genomic_DNA"/>
</dbReference>
<dbReference type="OrthoDB" id="10306657at2759"/>
<feature type="compositionally biased region" description="Low complexity" evidence="1">
    <location>
        <begin position="243"/>
        <end position="254"/>
    </location>
</feature>
<name>A0A0P1BFW3_9BASI</name>
<evidence type="ECO:0000256" key="1">
    <source>
        <dbReference type="SAM" id="MobiDB-lite"/>
    </source>
</evidence>
<keyword evidence="3" id="KW-1185">Reference proteome</keyword>
<feature type="region of interest" description="Disordered" evidence="1">
    <location>
        <begin position="233"/>
        <end position="298"/>
    </location>
</feature>
<evidence type="ECO:0000313" key="2">
    <source>
        <dbReference type="EMBL" id="CEH14401.1"/>
    </source>
</evidence>
<proteinExistence type="predicted"/>
<organism evidence="2 3">
    <name type="scientific">Ceraceosorus bombacis</name>
    <dbReference type="NCBI Taxonomy" id="401625"/>
    <lineage>
        <taxon>Eukaryota</taxon>
        <taxon>Fungi</taxon>
        <taxon>Dikarya</taxon>
        <taxon>Basidiomycota</taxon>
        <taxon>Ustilaginomycotina</taxon>
        <taxon>Exobasidiomycetes</taxon>
        <taxon>Ceraceosorales</taxon>
        <taxon>Ceraceosoraceae</taxon>
        <taxon>Ceraceosorus</taxon>
    </lineage>
</organism>
<accession>A0A0P1BFW3</accession>
<feature type="compositionally biased region" description="Low complexity" evidence="1">
    <location>
        <begin position="283"/>
        <end position="292"/>
    </location>
</feature>
<reference evidence="3" key="1">
    <citation type="submission" date="2014-09" db="EMBL/GenBank/DDBJ databases">
        <authorList>
            <person name="Sharma Rahul"/>
            <person name="Thines Marco"/>
        </authorList>
    </citation>
    <scope>NUCLEOTIDE SEQUENCE [LARGE SCALE GENOMIC DNA]</scope>
</reference>
<dbReference type="Proteomes" id="UP000054845">
    <property type="component" value="Unassembled WGS sequence"/>
</dbReference>
<protein>
    <submittedName>
        <fullName evidence="2">Uncharacterized protein</fullName>
    </submittedName>
</protein>